<comment type="subcellular location">
    <subcellularLocation>
        <location evidence="1">Membrane</location>
        <topology evidence="1">Multi-pass membrane protein</topology>
    </subcellularLocation>
</comment>
<proteinExistence type="inferred from homology"/>
<evidence type="ECO:0000313" key="9">
    <source>
        <dbReference type="Proteomes" id="UP000277212"/>
    </source>
</evidence>
<feature type="transmembrane region" description="Helical" evidence="6">
    <location>
        <begin position="76"/>
        <end position="98"/>
    </location>
</feature>
<evidence type="ECO:0000256" key="6">
    <source>
        <dbReference type="SAM" id="Phobius"/>
    </source>
</evidence>
<organism evidence="8 9">
    <name type="scientific">Fusarium kuroshium</name>
    <dbReference type="NCBI Taxonomy" id="2010991"/>
    <lineage>
        <taxon>Eukaryota</taxon>
        <taxon>Fungi</taxon>
        <taxon>Dikarya</taxon>
        <taxon>Ascomycota</taxon>
        <taxon>Pezizomycotina</taxon>
        <taxon>Sordariomycetes</taxon>
        <taxon>Hypocreomycetidae</taxon>
        <taxon>Hypocreales</taxon>
        <taxon>Nectriaceae</taxon>
        <taxon>Fusarium</taxon>
        <taxon>Fusarium solani species complex</taxon>
    </lineage>
</organism>
<dbReference type="EMBL" id="NKUJ01000024">
    <property type="protein sequence ID" value="RMJ18048.1"/>
    <property type="molecule type" value="Genomic_DNA"/>
</dbReference>
<dbReference type="InterPro" id="IPR012506">
    <property type="entry name" value="TMEM86B-like"/>
</dbReference>
<evidence type="ECO:0000256" key="5">
    <source>
        <dbReference type="ARBA" id="ARBA00023136"/>
    </source>
</evidence>
<evidence type="ECO:0000256" key="4">
    <source>
        <dbReference type="ARBA" id="ARBA00022989"/>
    </source>
</evidence>
<evidence type="ECO:0008006" key="10">
    <source>
        <dbReference type="Google" id="ProtNLM"/>
    </source>
</evidence>
<dbReference type="Proteomes" id="UP000277212">
    <property type="component" value="Unassembled WGS sequence"/>
</dbReference>
<evidence type="ECO:0000256" key="3">
    <source>
        <dbReference type="ARBA" id="ARBA00022692"/>
    </source>
</evidence>
<dbReference type="Pfam" id="PF07947">
    <property type="entry name" value="YhhN"/>
    <property type="match status" value="1"/>
</dbReference>
<comment type="caution">
    <text evidence="8">The sequence shown here is derived from an EMBL/GenBank/DDBJ whole genome shotgun (WGS) entry which is preliminary data.</text>
</comment>
<dbReference type="AlphaFoldDB" id="A0A3M2SKL7"/>
<sequence>MTLLHHALLVLSLTAAVSYGLNNRTPPSVSRMIKKTSAIGILSILSITLHAPLLLVAAQSFGAIGDSFLAWEGAEAFLCGLGSFLIAHLFYIALFAQSGGGIETLLSENWRVFSASLMLVLAFGMVAKLLPTRKVKRDGLRIPILVYSMAICAMVLAALTMDGSRVIFGAIMFTFSDTLLAIERFLLPPISRHRAWMEHTVWGLYYLGQLLIMVGLLDFL</sequence>
<evidence type="ECO:0000256" key="2">
    <source>
        <dbReference type="ARBA" id="ARBA00007375"/>
    </source>
</evidence>
<protein>
    <recommendedName>
        <fullName evidence="10">YhhN-like protein</fullName>
    </recommendedName>
</protein>
<dbReference type="PANTHER" id="PTHR31885">
    <property type="entry name" value="GH04784P"/>
    <property type="match status" value="1"/>
</dbReference>
<feature type="transmembrane region" description="Helical" evidence="6">
    <location>
        <begin position="110"/>
        <end position="130"/>
    </location>
</feature>
<evidence type="ECO:0000313" key="8">
    <source>
        <dbReference type="EMBL" id="RMJ18048.1"/>
    </source>
</evidence>
<evidence type="ECO:0000256" key="1">
    <source>
        <dbReference type="ARBA" id="ARBA00004141"/>
    </source>
</evidence>
<gene>
    <name evidence="8" type="ORF">CDV36_002327</name>
</gene>
<accession>A0A3M2SKL7</accession>
<keyword evidence="5 6" id="KW-0472">Membrane</keyword>
<name>A0A3M2SKL7_9HYPO</name>
<feature type="transmembrane region" description="Helical" evidence="6">
    <location>
        <begin position="199"/>
        <end position="217"/>
    </location>
</feature>
<feature type="chain" id="PRO_5018312897" description="YhhN-like protein" evidence="7">
    <location>
        <begin position="21"/>
        <end position="220"/>
    </location>
</feature>
<feature type="transmembrane region" description="Helical" evidence="6">
    <location>
        <begin position="167"/>
        <end position="187"/>
    </location>
</feature>
<dbReference type="GO" id="GO:0016787">
    <property type="term" value="F:hydrolase activity"/>
    <property type="evidence" value="ECO:0007669"/>
    <property type="project" value="TreeGrafter"/>
</dbReference>
<keyword evidence="7" id="KW-0732">Signal</keyword>
<dbReference type="PANTHER" id="PTHR31885:SF6">
    <property type="entry name" value="GH04784P"/>
    <property type="match status" value="1"/>
</dbReference>
<evidence type="ECO:0000256" key="7">
    <source>
        <dbReference type="SAM" id="SignalP"/>
    </source>
</evidence>
<feature type="signal peptide" evidence="7">
    <location>
        <begin position="1"/>
        <end position="20"/>
    </location>
</feature>
<feature type="transmembrane region" description="Helical" evidence="6">
    <location>
        <begin position="142"/>
        <end position="161"/>
    </location>
</feature>
<keyword evidence="9" id="KW-1185">Reference proteome</keyword>
<dbReference type="OrthoDB" id="2133758at2759"/>
<reference evidence="8 9" key="1">
    <citation type="submission" date="2017-06" db="EMBL/GenBank/DDBJ databases">
        <title>Comparative genomic analysis of Ambrosia Fusariam Clade fungi.</title>
        <authorList>
            <person name="Stajich J.E."/>
            <person name="Carrillo J."/>
            <person name="Kijimoto T."/>
            <person name="Eskalen A."/>
            <person name="O'Donnell K."/>
            <person name="Kasson M."/>
        </authorList>
    </citation>
    <scope>NUCLEOTIDE SEQUENCE [LARGE SCALE GENOMIC DNA]</scope>
    <source>
        <strain evidence="8">UCR3666</strain>
    </source>
</reference>
<dbReference type="GO" id="GO:0016020">
    <property type="term" value="C:membrane"/>
    <property type="evidence" value="ECO:0007669"/>
    <property type="project" value="UniProtKB-SubCell"/>
</dbReference>
<comment type="similarity">
    <text evidence="2">Belongs to the TMEM86 family.</text>
</comment>
<keyword evidence="4 6" id="KW-1133">Transmembrane helix</keyword>
<feature type="transmembrane region" description="Helical" evidence="6">
    <location>
        <begin position="40"/>
        <end position="64"/>
    </location>
</feature>
<keyword evidence="3 6" id="KW-0812">Transmembrane</keyword>